<evidence type="ECO:0000313" key="2">
    <source>
        <dbReference type="EMBL" id="BAM75717.1"/>
    </source>
</evidence>
<feature type="non-terminal residue" evidence="2">
    <location>
        <position position="134"/>
    </location>
</feature>
<sequence>MTQPEDLVQYFITRVSFNKSQSRKCMLELTSLEDISILRESSEIECKLAAGRDGKGEVPKDMWESYSAFANTDGGYIILGLREKKGTFTVEGIENIHKVRGDVVNTANSSKVSCNLLSNKSIEEIEIDGKLILV</sequence>
<dbReference type="Gene3D" id="3.30.950.30">
    <property type="entry name" value="Schlafen, AAA domain"/>
    <property type="match status" value="1"/>
</dbReference>
<evidence type="ECO:0000259" key="1">
    <source>
        <dbReference type="Pfam" id="PF04326"/>
    </source>
</evidence>
<accession>L8B159</accession>
<reference evidence="2" key="1">
    <citation type="submission" date="2007-12" db="EMBL/GenBank/DDBJ databases">
        <title>Phylogenetic prediction and protein expressional analysis in the genetic information detected from deep-sea hydrothermal vent in Suiyo seamount.</title>
        <authorList>
            <person name="Sasaki M."/>
            <person name="Tsujimura M."/>
            <person name="Zhang Z."/>
            <person name="Akutsu J."/>
            <person name="Tajima H."/>
            <person name="Kawarabayasi Y."/>
        </authorList>
    </citation>
    <scope>NUCLEOTIDE SEQUENCE</scope>
</reference>
<proteinExistence type="predicted"/>
<dbReference type="AlphaFoldDB" id="L8B159"/>
<organism evidence="2">
    <name type="scientific">uncultured microorganism</name>
    <dbReference type="NCBI Taxonomy" id="358574"/>
    <lineage>
        <taxon>unclassified sequences</taxon>
        <taxon>environmental samples</taxon>
    </lineage>
</organism>
<dbReference type="InterPro" id="IPR038461">
    <property type="entry name" value="Schlafen_AlbA_2_dom_sf"/>
</dbReference>
<protein>
    <recommendedName>
        <fullName evidence="1">Schlafen AlbA-2 domain-containing protein</fullName>
    </recommendedName>
</protein>
<dbReference type="InterPro" id="IPR007421">
    <property type="entry name" value="Schlafen_AlbA_2_dom"/>
</dbReference>
<name>L8B159_9ZZZZ</name>
<dbReference type="EMBL" id="AB372158">
    <property type="protein sequence ID" value="BAM75717.1"/>
    <property type="molecule type" value="Genomic_DNA"/>
</dbReference>
<feature type="domain" description="Schlafen AlbA-2" evidence="1">
    <location>
        <begin position="40"/>
        <end position="133"/>
    </location>
</feature>
<dbReference type="Pfam" id="PF04326">
    <property type="entry name" value="SLFN_AlbA_2"/>
    <property type="match status" value="1"/>
</dbReference>